<dbReference type="Proteomes" id="UP000187203">
    <property type="component" value="Unassembled WGS sequence"/>
</dbReference>
<comment type="caution">
    <text evidence="2">The sequence shown here is derived from an EMBL/GenBank/DDBJ whole genome shotgun (WGS) entry which is preliminary data.</text>
</comment>
<dbReference type="EMBL" id="AWUE01012402">
    <property type="protein sequence ID" value="OMP09246.1"/>
    <property type="molecule type" value="Genomic_DNA"/>
</dbReference>
<evidence type="ECO:0000313" key="2">
    <source>
        <dbReference type="EMBL" id="OMP09246.1"/>
    </source>
</evidence>
<protein>
    <submittedName>
        <fullName evidence="2">Uncharacterized protein</fullName>
    </submittedName>
</protein>
<reference evidence="3" key="1">
    <citation type="submission" date="2013-09" db="EMBL/GenBank/DDBJ databases">
        <title>Corchorus olitorius genome sequencing.</title>
        <authorList>
            <person name="Alam M."/>
            <person name="Haque M.S."/>
            <person name="Islam M.S."/>
            <person name="Emdad E.M."/>
            <person name="Islam M.M."/>
            <person name="Ahmed B."/>
            <person name="Halim A."/>
            <person name="Hossen Q.M.M."/>
            <person name="Hossain M.Z."/>
            <person name="Ahmed R."/>
            <person name="Khan M.M."/>
            <person name="Islam R."/>
            <person name="Rashid M.M."/>
            <person name="Khan S.A."/>
            <person name="Rahman M.S."/>
            <person name="Alam M."/>
            <person name="Yahiya A.S."/>
            <person name="Khan M.S."/>
            <person name="Azam M.S."/>
            <person name="Haque T."/>
            <person name="Lashkar M.Z.H."/>
            <person name="Akhand A.I."/>
            <person name="Morshed G."/>
            <person name="Roy S."/>
            <person name="Uddin K.S."/>
            <person name="Rabeya T."/>
            <person name="Hossain A.S."/>
            <person name="Chowdhury A."/>
            <person name="Snigdha A.R."/>
            <person name="Mortoza M.S."/>
            <person name="Matin S.A."/>
            <person name="Hoque S.M.E."/>
            <person name="Islam M.K."/>
            <person name="Roy D.K."/>
            <person name="Haider R."/>
            <person name="Moosa M.M."/>
            <person name="Elias S.M."/>
            <person name="Hasan A.M."/>
            <person name="Jahan S."/>
            <person name="Shafiuddin M."/>
            <person name="Mahmood N."/>
            <person name="Shommy N.S."/>
        </authorList>
    </citation>
    <scope>NUCLEOTIDE SEQUENCE [LARGE SCALE GENOMIC DNA]</scope>
    <source>
        <strain evidence="3">cv. O-4</strain>
    </source>
</reference>
<organism evidence="2 3">
    <name type="scientific">Corchorus olitorius</name>
    <dbReference type="NCBI Taxonomy" id="93759"/>
    <lineage>
        <taxon>Eukaryota</taxon>
        <taxon>Viridiplantae</taxon>
        <taxon>Streptophyta</taxon>
        <taxon>Embryophyta</taxon>
        <taxon>Tracheophyta</taxon>
        <taxon>Spermatophyta</taxon>
        <taxon>Magnoliopsida</taxon>
        <taxon>eudicotyledons</taxon>
        <taxon>Gunneridae</taxon>
        <taxon>Pentapetalae</taxon>
        <taxon>rosids</taxon>
        <taxon>malvids</taxon>
        <taxon>Malvales</taxon>
        <taxon>Malvaceae</taxon>
        <taxon>Grewioideae</taxon>
        <taxon>Apeibeae</taxon>
        <taxon>Corchorus</taxon>
    </lineage>
</organism>
<keyword evidence="3" id="KW-1185">Reference proteome</keyword>
<accession>A0A1R3KQ71</accession>
<proteinExistence type="predicted"/>
<gene>
    <name evidence="2" type="ORF">COLO4_05662</name>
</gene>
<name>A0A1R3KQ71_9ROSI</name>
<evidence type="ECO:0000256" key="1">
    <source>
        <dbReference type="SAM" id="MobiDB-lite"/>
    </source>
</evidence>
<feature type="region of interest" description="Disordered" evidence="1">
    <location>
        <begin position="1"/>
        <end position="38"/>
    </location>
</feature>
<dbReference type="AlphaFoldDB" id="A0A1R3KQ71"/>
<evidence type="ECO:0000313" key="3">
    <source>
        <dbReference type="Proteomes" id="UP000187203"/>
    </source>
</evidence>
<sequence>MELEPLTEPDLHLSVLRNPLSDASDPQGTSKEKREGTGAYCVEQGELEGGSSSIDCIDVVSLMLPPVLHPHMNLI</sequence>